<reference evidence="8" key="2">
    <citation type="submission" date="2025-09" db="UniProtKB">
        <authorList>
            <consortium name="Ensembl"/>
        </authorList>
    </citation>
    <scope>IDENTIFICATION</scope>
</reference>
<name>A0A3B3D5K8_ORYME</name>
<feature type="domain" description="THAP-type" evidence="7">
    <location>
        <begin position="1"/>
        <end position="83"/>
    </location>
</feature>
<protein>
    <recommendedName>
        <fullName evidence="7">THAP-type domain-containing protein</fullName>
    </recommendedName>
</protein>
<sequence>MPVFCAALGCNNRRSVDSKSRGVTFHKFPSELKLRRVWEVSVRRVPFVATNSSKLCSEHFKPEDFDRTGQTVRLREGVTPSVFNFPSRGRKDHSYSLPCSPNDLKARLQEALARVESLEREKINAVARERRAKKMVKSLQEDLKKKRS</sequence>
<dbReference type="GeneTree" id="ENSGT00940000165627"/>
<evidence type="ECO:0000313" key="8">
    <source>
        <dbReference type="Ensembl" id="ENSOMEP00000024690.1"/>
    </source>
</evidence>
<dbReference type="PaxDb" id="30732-ENSOMEP00000024690"/>
<dbReference type="PANTHER" id="PTHR47577">
    <property type="entry name" value="THAP DOMAIN-CONTAINING PROTEIN 6"/>
    <property type="match status" value="1"/>
</dbReference>
<dbReference type="SMART" id="SM00692">
    <property type="entry name" value="DM3"/>
    <property type="match status" value="1"/>
</dbReference>
<evidence type="ECO:0000256" key="6">
    <source>
        <dbReference type="SAM" id="Coils"/>
    </source>
</evidence>
<evidence type="ECO:0000256" key="4">
    <source>
        <dbReference type="ARBA" id="ARBA00023125"/>
    </source>
</evidence>
<dbReference type="SMART" id="SM00980">
    <property type="entry name" value="THAP"/>
    <property type="match status" value="1"/>
</dbReference>
<dbReference type="Pfam" id="PF05485">
    <property type="entry name" value="THAP"/>
    <property type="match status" value="1"/>
</dbReference>
<evidence type="ECO:0000313" key="9">
    <source>
        <dbReference type="Proteomes" id="UP000261560"/>
    </source>
</evidence>
<reference evidence="8" key="1">
    <citation type="submission" date="2025-08" db="UniProtKB">
        <authorList>
            <consortium name="Ensembl"/>
        </authorList>
    </citation>
    <scope>IDENTIFICATION</scope>
</reference>
<keyword evidence="2 5" id="KW-0863">Zinc-finger</keyword>
<keyword evidence="6" id="KW-0175">Coiled coil</keyword>
<dbReference type="Ensembl" id="ENSOMET00000009033.1">
    <property type="protein sequence ID" value="ENSOMEP00000024690.1"/>
    <property type="gene ID" value="ENSOMEG00000005477.1"/>
</dbReference>
<keyword evidence="4 5" id="KW-0238">DNA-binding</keyword>
<dbReference type="InterPro" id="IPR038441">
    <property type="entry name" value="THAP_Znf_sf"/>
</dbReference>
<keyword evidence="3" id="KW-0862">Zinc</keyword>
<dbReference type="SUPFAM" id="SSF57716">
    <property type="entry name" value="Glucocorticoid receptor-like (DNA-binding domain)"/>
    <property type="match status" value="1"/>
</dbReference>
<accession>A0A3B3D5K8</accession>
<dbReference type="Gene3D" id="6.20.210.20">
    <property type="entry name" value="THAP domain"/>
    <property type="match status" value="1"/>
</dbReference>
<evidence type="ECO:0000256" key="3">
    <source>
        <dbReference type="ARBA" id="ARBA00022833"/>
    </source>
</evidence>
<dbReference type="STRING" id="30732.ENSOMEP00000024690"/>
<evidence type="ECO:0000259" key="7">
    <source>
        <dbReference type="PROSITE" id="PS50950"/>
    </source>
</evidence>
<dbReference type="InterPro" id="IPR006612">
    <property type="entry name" value="THAP_Znf"/>
</dbReference>
<dbReference type="PANTHER" id="PTHR47577:SF1">
    <property type="entry name" value="THAP DOMAIN-CONTAINING PROTEIN 6"/>
    <property type="match status" value="1"/>
</dbReference>
<dbReference type="GO" id="GO:0008270">
    <property type="term" value="F:zinc ion binding"/>
    <property type="evidence" value="ECO:0007669"/>
    <property type="project" value="UniProtKB-KW"/>
</dbReference>
<dbReference type="OMA" id="AFCWEYC"/>
<dbReference type="AlphaFoldDB" id="A0A3B3D5K8"/>
<dbReference type="GO" id="GO:0003677">
    <property type="term" value="F:DNA binding"/>
    <property type="evidence" value="ECO:0007669"/>
    <property type="project" value="UniProtKB-UniRule"/>
</dbReference>
<keyword evidence="9" id="KW-1185">Reference proteome</keyword>
<evidence type="ECO:0000256" key="1">
    <source>
        <dbReference type="ARBA" id="ARBA00022723"/>
    </source>
</evidence>
<proteinExistence type="predicted"/>
<dbReference type="PROSITE" id="PS50950">
    <property type="entry name" value="ZF_THAP"/>
    <property type="match status" value="1"/>
</dbReference>
<evidence type="ECO:0000256" key="5">
    <source>
        <dbReference type="PROSITE-ProRule" id="PRU00309"/>
    </source>
</evidence>
<keyword evidence="1" id="KW-0479">Metal-binding</keyword>
<feature type="coiled-coil region" evidence="6">
    <location>
        <begin position="101"/>
        <end position="128"/>
    </location>
</feature>
<dbReference type="Proteomes" id="UP000261560">
    <property type="component" value="Unplaced"/>
</dbReference>
<evidence type="ECO:0000256" key="2">
    <source>
        <dbReference type="ARBA" id="ARBA00022771"/>
    </source>
</evidence>
<organism evidence="8 9">
    <name type="scientific">Oryzias melastigma</name>
    <name type="common">Marine medaka</name>
    <dbReference type="NCBI Taxonomy" id="30732"/>
    <lineage>
        <taxon>Eukaryota</taxon>
        <taxon>Metazoa</taxon>
        <taxon>Chordata</taxon>
        <taxon>Craniata</taxon>
        <taxon>Vertebrata</taxon>
        <taxon>Euteleostomi</taxon>
        <taxon>Actinopterygii</taxon>
        <taxon>Neopterygii</taxon>
        <taxon>Teleostei</taxon>
        <taxon>Neoteleostei</taxon>
        <taxon>Acanthomorphata</taxon>
        <taxon>Ovalentaria</taxon>
        <taxon>Atherinomorphae</taxon>
        <taxon>Beloniformes</taxon>
        <taxon>Adrianichthyidae</taxon>
        <taxon>Oryziinae</taxon>
        <taxon>Oryzias</taxon>
    </lineage>
</organism>